<gene>
    <name evidence="3" type="ORF">PMEA_00011396</name>
</gene>
<evidence type="ECO:0000313" key="3">
    <source>
        <dbReference type="EMBL" id="CAH3124624.1"/>
    </source>
</evidence>
<feature type="chain" id="PRO_5043381513" evidence="2">
    <location>
        <begin position="22"/>
        <end position="108"/>
    </location>
</feature>
<organism evidence="3 4">
    <name type="scientific">Pocillopora meandrina</name>
    <dbReference type="NCBI Taxonomy" id="46732"/>
    <lineage>
        <taxon>Eukaryota</taxon>
        <taxon>Metazoa</taxon>
        <taxon>Cnidaria</taxon>
        <taxon>Anthozoa</taxon>
        <taxon>Hexacorallia</taxon>
        <taxon>Scleractinia</taxon>
        <taxon>Astrocoeniina</taxon>
        <taxon>Pocilloporidae</taxon>
        <taxon>Pocillopora</taxon>
    </lineage>
</organism>
<accession>A0AAU9WSL6</accession>
<feature type="compositionally biased region" description="Basic and acidic residues" evidence="1">
    <location>
        <begin position="53"/>
        <end position="71"/>
    </location>
</feature>
<dbReference type="Proteomes" id="UP001159428">
    <property type="component" value="Unassembled WGS sequence"/>
</dbReference>
<reference evidence="3 4" key="1">
    <citation type="submission" date="2022-05" db="EMBL/GenBank/DDBJ databases">
        <authorList>
            <consortium name="Genoscope - CEA"/>
            <person name="William W."/>
        </authorList>
    </citation>
    <scope>NUCLEOTIDE SEQUENCE [LARGE SCALE GENOMIC DNA]</scope>
</reference>
<sequence length="108" mass="12649">MNKLLLIALFGLVLAIGLALSFDDDENNEARGDLESEFYWNGEEEDGDDEEPKEERETINGYSVEEKHDKPLSGPMQKSADPILPFIGLRLLRRAFRRRRRRRRRRFG</sequence>
<keyword evidence="4" id="KW-1185">Reference proteome</keyword>
<dbReference type="EMBL" id="CALNXJ010000020">
    <property type="protein sequence ID" value="CAH3124624.1"/>
    <property type="molecule type" value="Genomic_DNA"/>
</dbReference>
<feature type="compositionally biased region" description="Acidic residues" evidence="1">
    <location>
        <begin position="42"/>
        <end position="52"/>
    </location>
</feature>
<comment type="caution">
    <text evidence="3">The sequence shown here is derived from an EMBL/GenBank/DDBJ whole genome shotgun (WGS) entry which is preliminary data.</text>
</comment>
<dbReference type="AlphaFoldDB" id="A0AAU9WSL6"/>
<keyword evidence="2" id="KW-0732">Signal</keyword>
<evidence type="ECO:0000256" key="2">
    <source>
        <dbReference type="SAM" id="SignalP"/>
    </source>
</evidence>
<name>A0AAU9WSL6_9CNID</name>
<evidence type="ECO:0000256" key="1">
    <source>
        <dbReference type="SAM" id="MobiDB-lite"/>
    </source>
</evidence>
<feature type="signal peptide" evidence="2">
    <location>
        <begin position="1"/>
        <end position="21"/>
    </location>
</feature>
<protein>
    <submittedName>
        <fullName evidence="3">Uncharacterized protein</fullName>
    </submittedName>
</protein>
<feature type="region of interest" description="Disordered" evidence="1">
    <location>
        <begin position="33"/>
        <end position="79"/>
    </location>
</feature>
<proteinExistence type="predicted"/>
<evidence type="ECO:0000313" key="4">
    <source>
        <dbReference type="Proteomes" id="UP001159428"/>
    </source>
</evidence>